<proteinExistence type="predicted"/>
<feature type="compositionally biased region" description="Polar residues" evidence="1">
    <location>
        <begin position="1"/>
        <end position="11"/>
    </location>
</feature>
<dbReference type="Proteomes" id="UP001515500">
    <property type="component" value="Chromosome 5"/>
</dbReference>
<evidence type="ECO:0000313" key="3">
    <source>
        <dbReference type="Proteomes" id="UP001515500"/>
    </source>
</evidence>
<keyword evidence="2" id="KW-0812">Transmembrane</keyword>
<dbReference type="AlphaFoldDB" id="A0AB40B8P6"/>
<evidence type="ECO:0000313" key="4">
    <source>
        <dbReference type="RefSeq" id="XP_039123638.1"/>
    </source>
</evidence>
<gene>
    <name evidence="4" type="primary">LOC120260262</name>
</gene>
<feature type="transmembrane region" description="Helical" evidence="2">
    <location>
        <begin position="153"/>
        <end position="176"/>
    </location>
</feature>
<reference evidence="4" key="1">
    <citation type="submission" date="2025-08" db="UniProtKB">
        <authorList>
            <consortium name="RefSeq"/>
        </authorList>
    </citation>
    <scope>IDENTIFICATION</scope>
</reference>
<accession>A0AB40B8P6</accession>
<dbReference type="GeneID" id="120260262"/>
<keyword evidence="2" id="KW-0472">Membrane</keyword>
<evidence type="ECO:0000256" key="1">
    <source>
        <dbReference type="SAM" id="MobiDB-lite"/>
    </source>
</evidence>
<feature type="region of interest" description="Disordered" evidence="1">
    <location>
        <begin position="72"/>
        <end position="92"/>
    </location>
</feature>
<evidence type="ECO:0000256" key="2">
    <source>
        <dbReference type="SAM" id="Phobius"/>
    </source>
</evidence>
<dbReference type="RefSeq" id="XP_039123638.1">
    <property type="nucleotide sequence ID" value="XM_039267704.1"/>
</dbReference>
<keyword evidence="2" id="KW-1133">Transmembrane helix</keyword>
<sequence length="177" mass="19491">MYTSSQNQPLRTQPWPLSPWTHTPRSPATLLSFTARSAGSGRRISSSERPPARYEASVIVIVIVIGSLSSISPSTSTPSSPPAPSSLLPPSAIGRPQSILLSNDPPPFRRDMPLSVISQTDRLAFFLKNLDFWQGLGETRFAAGSEQARTHSLAYLFLLFCPPRYLYIIIFSLFLLS</sequence>
<name>A0AB40B8P6_DIOCR</name>
<organism evidence="3 4">
    <name type="scientific">Dioscorea cayennensis subsp. rotundata</name>
    <name type="common">White Guinea yam</name>
    <name type="synonym">Dioscorea rotundata</name>
    <dbReference type="NCBI Taxonomy" id="55577"/>
    <lineage>
        <taxon>Eukaryota</taxon>
        <taxon>Viridiplantae</taxon>
        <taxon>Streptophyta</taxon>
        <taxon>Embryophyta</taxon>
        <taxon>Tracheophyta</taxon>
        <taxon>Spermatophyta</taxon>
        <taxon>Magnoliopsida</taxon>
        <taxon>Liliopsida</taxon>
        <taxon>Dioscoreales</taxon>
        <taxon>Dioscoreaceae</taxon>
        <taxon>Dioscorea</taxon>
    </lineage>
</organism>
<protein>
    <submittedName>
        <fullName evidence="4">Uncharacterized protein LOC120260262</fullName>
    </submittedName>
</protein>
<keyword evidence="3" id="KW-1185">Reference proteome</keyword>
<feature type="region of interest" description="Disordered" evidence="1">
    <location>
        <begin position="1"/>
        <end position="22"/>
    </location>
</feature>